<comment type="caution">
    <text evidence="1">The sequence shown here is derived from an EMBL/GenBank/DDBJ whole genome shotgun (WGS) entry which is preliminary data.</text>
</comment>
<evidence type="ECO:0000313" key="2">
    <source>
        <dbReference type="Proteomes" id="UP001634007"/>
    </source>
</evidence>
<accession>A0ABD3JWX6</accession>
<protein>
    <submittedName>
        <fullName evidence="1">Uncharacterized protein</fullName>
    </submittedName>
</protein>
<dbReference type="EMBL" id="JBJKBG010000008">
    <property type="protein sequence ID" value="KAL3728846.1"/>
    <property type="molecule type" value="Genomic_DNA"/>
</dbReference>
<proteinExistence type="predicted"/>
<gene>
    <name evidence="1" type="ORF">ACJRO7_033433</name>
</gene>
<dbReference type="PANTHER" id="PTHR35463:SF10">
    <property type="entry name" value="TRANSMEMBRANE PROTEIN"/>
    <property type="match status" value="1"/>
</dbReference>
<sequence>MGMVSLLRQSHKISKIKTKTIMNNVQLQFFPPDLVETRKKSFGTSKVIVEETAKSAAEVLGKVVHKMAAKVKERMSNENEGEKLKTHNLANPKLSQKMHRLSMMLGCATILSTKTQSKRCYDQNENLSKRYKAHTLPDPKSG</sequence>
<keyword evidence="2" id="KW-1185">Reference proteome</keyword>
<organism evidence="1 2">
    <name type="scientific">Eucalyptus globulus</name>
    <name type="common">Tasmanian blue gum</name>
    <dbReference type="NCBI Taxonomy" id="34317"/>
    <lineage>
        <taxon>Eukaryota</taxon>
        <taxon>Viridiplantae</taxon>
        <taxon>Streptophyta</taxon>
        <taxon>Embryophyta</taxon>
        <taxon>Tracheophyta</taxon>
        <taxon>Spermatophyta</taxon>
        <taxon>Magnoliopsida</taxon>
        <taxon>eudicotyledons</taxon>
        <taxon>Gunneridae</taxon>
        <taxon>Pentapetalae</taxon>
        <taxon>rosids</taxon>
        <taxon>malvids</taxon>
        <taxon>Myrtales</taxon>
        <taxon>Myrtaceae</taxon>
        <taxon>Myrtoideae</taxon>
        <taxon>Eucalypteae</taxon>
        <taxon>Eucalyptus</taxon>
    </lineage>
</organism>
<dbReference type="AlphaFoldDB" id="A0ABD3JWX6"/>
<dbReference type="Proteomes" id="UP001634007">
    <property type="component" value="Unassembled WGS sequence"/>
</dbReference>
<reference evidence="1 2" key="1">
    <citation type="submission" date="2024-11" db="EMBL/GenBank/DDBJ databases">
        <title>Chromosome-level genome assembly of Eucalyptus globulus Labill. provides insights into its genome evolution.</title>
        <authorList>
            <person name="Li X."/>
        </authorList>
    </citation>
    <scope>NUCLEOTIDE SEQUENCE [LARGE SCALE GENOMIC DNA]</scope>
    <source>
        <strain evidence="1">CL2024</strain>
        <tissue evidence="1">Fresh tender leaves</tissue>
    </source>
</reference>
<name>A0ABD3JWX6_EUCGL</name>
<evidence type="ECO:0000313" key="1">
    <source>
        <dbReference type="EMBL" id="KAL3728846.1"/>
    </source>
</evidence>
<dbReference type="PANTHER" id="PTHR35463">
    <property type="entry name" value="TRANSMEMBRANE PROTEIN"/>
    <property type="match status" value="1"/>
</dbReference>